<dbReference type="InterPro" id="IPR036291">
    <property type="entry name" value="NAD(P)-bd_dom_sf"/>
</dbReference>
<proteinExistence type="inferred from homology"/>
<reference evidence="2 3" key="1">
    <citation type="submission" date="2011-11" db="EMBL/GenBank/DDBJ databases">
        <authorList>
            <person name="Hannick L."/>
            <person name="Karamycheva S."/>
            <person name="Lorenzi H."/>
            <person name="Caler E."/>
        </authorList>
    </citation>
    <scope>NUCLEOTIDE SEQUENCE [LARGE SCALE GENOMIC DNA]</scope>
    <source>
        <strain evidence="2 3">P19</strain>
    </source>
</reference>
<name>K2HF74_ENTNP</name>
<protein>
    <submittedName>
        <fullName evidence="2">Ornithine cyclodeaminase, putative</fullName>
    </submittedName>
</protein>
<dbReference type="EMBL" id="JH926004">
    <property type="protein sequence ID" value="EKE41484.1"/>
    <property type="molecule type" value="Genomic_DNA"/>
</dbReference>
<dbReference type="GO" id="GO:0005737">
    <property type="term" value="C:cytoplasm"/>
    <property type="evidence" value="ECO:0007669"/>
    <property type="project" value="TreeGrafter"/>
</dbReference>
<dbReference type="Gene3D" id="3.40.50.720">
    <property type="entry name" value="NAD(P)-binding Rossmann-like Domain"/>
    <property type="match status" value="1"/>
</dbReference>
<dbReference type="PIRSF" id="PIRSF001439">
    <property type="entry name" value="CryM"/>
    <property type="match status" value="1"/>
</dbReference>
<evidence type="ECO:0000313" key="2">
    <source>
        <dbReference type="EMBL" id="EKE41484.1"/>
    </source>
</evidence>
<sequence length="327" mass="36781">MNKSFLFLNRQTILSLFNPPHLIQLIEQTLYSFNSLNCFVPNRLTSSFNNHSIITMPVFSSQCLGCKVLTMTPNNIYHHIPSIFGLMILFDTNGFPLCLLDGSTLTSIRTGGIGGLAIDLLTPQNVDSIGLIGCGVQGYYQLLFACSIRKFSTIYLFNFPEIDLSSFILKLSNDLLLHNIHRHIHFVVCSSSTDVVLNSQVIITATTSSKPVLPDTPLLYLDKTIIAIGSYLPTSRELPDAVFNEETSMFIEMDYAKKESGDILIPLKSKKLSEENIHYLIDVKRNKSLKRRTNIFKSVGMALYDNIVGYDLYRHAKEKNIGEELIL</sequence>
<dbReference type="OMA" id="VKIVNVH"/>
<dbReference type="SUPFAM" id="SSF51735">
    <property type="entry name" value="NAD(P)-binding Rossmann-fold domains"/>
    <property type="match status" value="1"/>
</dbReference>
<accession>K2HF74</accession>
<gene>
    <name evidence="2" type="ORF">ENU1_054400</name>
</gene>
<evidence type="ECO:0000313" key="3">
    <source>
        <dbReference type="Proteomes" id="UP000006769"/>
    </source>
</evidence>
<dbReference type="RefSeq" id="XP_008856180.1">
    <property type="nucleotide sequence ID" value="XM_008857958.1"/>
</dbReference>
<dbReference type="VEuPathDB" id="AmoebaDB:ENU1_054400"/>
<dbReference type="GeneID" id="20072356"/>
<dbReference type="Proteomes" id="UP000006769">
    <property type="component" value="Unassembled WGS sequence"/>
</dbReference>
<dbReference type="InterPro" id="IPR023401">
    <property type="entry name" value="ODC_N"/>
</dbReference>
<dbReference type="PANTHER" id="PTHR13812">
    <property type="entry name" value="KETIMINE REDUCTASE MU-CRYSTALLIN"/>
    <property type="match status" value="1"/>
</dbReference>
<dbReference type="PANTHER" id="PTHR13812:SF19">
    <property type="entry name" value="KETIMINE REDUCTASE MU-CRYSTALLIN"/>
    <property type="match status" value="1"/>
</dbReference>
<organism evidence="2 3">
    <name type="scientific">Entamoeba nuttalli (strain P19)</name>
    <name type="common">Amoeba</name>
    <dbReference type="NCBI Taxonomy" id="1076696"/>
    <lineage>
        <taxon>Eukaryota</taxon>
        <taxon>Amoebozoa</taxon>
        <taxon>Evosea</taxon>
        <taxon>Archamoebae</taxon>
        <taxon>Mastigamoebida</taxon>
        <taxon>Entamoebidae</taxon>
        <taxon>Entamoeba</taxon>
    </lineage>
</organism>
<dbReference type="InterPro" id="IPR003462">
    <property type="entry name" value="ODC_Mu_crystall"/>
</dbReference>
<dbReference type="Pfam" id="PF02423">
    <property type="entry name" value="OCD_Mu_crystall"/>
    <property type="match status" value="1"/>
</dbReference>
<dbReference type="OrthoDB" id="41492at2759"/>
<dbReference type="Gene3D" id="3.30.1780.10">
    <property type="entry name" value="ornithine cyclodeaminase, domain 1"/>
    <property type="match status" value="1"/>
</dbReference>
<dbReference type="AlphaFoldDB" id="K2HF74"/>
<evidence type="ECO:0000256" key="1">
    <source>
        <dbReference type="ARBA" id="ARBA00008903"/>
    </source>
</evidence>
<comment type="similarity">
    <text evidence="1">Belongs to the ornithine cyclodeaminase/mu-crystallin family.</text>
</comment>